<protein>
    <submittedName>
        <fullName evidence="1">Uncharacterized protein</fullName>
    </submittedName>
</protein>
<dbReference type="Proteomes" id="UP001270362">
    <property type="component" value="Unassembled WGS sequence"/>
</dbReference>
<dbReference type="PANTHER" id="PTHR38846:SF1">
    <property type="entry name" value="C3H1-TYPE DOMAIN-CONTAINING PROTEIN"/>
    <property type="match status" value="1"/>
</dbReference>
<evidence type="ECO:0000313" key="2">
    <source>
        <dbReference type="Proteomes" id="UP001270362"/>
    </source>
</evidence>
<keyword evidence="2" id="KW-1185">Reference proteome</keyword>
<accession>A0AAE1CI10</accession>
<dbReference type="PANTHER" id="PTHR38846">
    <property type="entry name" value="C3H1-TYPE DOMAIN-CONTAINING PROTEIN"/>
    <property type="match status" value="1"/>
</dbReference>
<comment type="caution">
    <text evidence="1">The sequence shown here is derived from an EMBL/GenBank/DDBJ whole genome shotgun (WGS) entry which is preliminary data.</text>
</comment>
<name>A0AAE1CI10_9PEZI</name>
<evidence type="ECO:0000313" key="1">
    <source>
        <dbReference type="EMBL" id="KAK3695109.1"/>
    </source>
</evidence>
<sequence length="122" mass="14189">MAKPIKTTIVDQFNDYWNPANGTETNIQKWQRLCRDLGLDGQFTNYPRKAIATIHVNIYDFIEAVNADTKPRLFESERALADYTLKTRRIYPRNRAKQSGPLRVLLRFITHPRGGKKGGRRK</sequence>
<reference evidence="1" key="2">
    <citation type="submission" date="2023-06" db="EMBL/GenBank/DDBJ databases">
        <authorList>
            <consortium name="Lawrence Berkeley National Laboratory"/>
            <person name="Haridas S."/>
            <person name="Hensen N."/>
            <person name="Bonometti L."/>
            <person name="Westerberg I."/>
            <person name="Brannstrom I.O."/>
            <person name="Guillou S."/>
            <person name="Cros-Aarteil S."/>
            <person name="Calhoun S."/>
            <person name="Kuo A."/>
            <person name="Mondo S."/>
            <person name="Pangilinan J."/>
            <person name="Riley R."/>
            <person name="Labutti K."/>
            <person name="Andreopoulos B."/>
            <person name="Lipzen A."/>
            <person name="Chen C."/>
            <person name="Yanf M."/>
            <person name="Daum C."/>
            <person name="Ng V."/>
            <person name="Clum A."/>
            <person name="Steindorff A."/>
            <person name="Ohm R."/>
            <person name="Martin F."/>
            <person name="Silar P."/>
            <person name="Natvig D."/>
            <person name="Lalanne C."/>
            <person name="Gautier V."/>
            <person name="Ament-Velasquez S.L."/>
            <person name="Kruys A."/>
            <person name="Hutchinson M.I."/>
            <person name="Powell A.J."/>
            <person name="Barry K."/>
            <person name="Miller A.N."/>
            <person name="Grigoriev I.V."/>
            <person name="Debuchy R."/>
            <person name="Gladieux P."/>
            <person name="Thoren M.H."/>
            <person name="Johannesson H."/>
        </authorList>
    </citation>
    <scope>NUCLEOTIDE SEQUENCE</scope>
    <source>
        <strain evidence="1">CBS 314.62</strain>
    </source>
</reference>
<organism evidence="1 2">
    <name type="scientific">Podospora appendiculata</name>
    <dbReference type="NCBI Taxonomy" id="314037"/>
    <lineage>
        <taxon>Eukaryota</taxon>
        <taxon>Fungi</taxon>
        <taxon>Dikarya</taxon>
        <taxon>Ascomycota</taxon>
        <taxon>Pezizomycotina</taxon>
        <taxon>Sordariomycetes</taxon>
        <taxon>Sordariomycetidae</taxon>
        <taxon>Sordariales</taxon>
        <taxon>Podosporaceae</taxon>
        <taxon>Podospora</taxon>
    </lineage>
</organism>
<proteinExistence type="predicted"/>
<reference evidence="1" key="1">
    <citation type="journal article" date="2023" name="Mol. Phylogenet. Evol.">
        <title>Genome-scale phylogeny and comparative genomics of the fungal order Sordariales.</title>
        <authorList>
            <person name="Hensen N."/>
            <person name="Bonometti L."/>
            <person name="Westerberg I."/>
            <person name="Brannstrom I.O."/>
            <person name="Guillou S."/>
            <person name="Cros-Aarteil S."/>
            <person name="Calhoun S."/>
            <person name="Haridas S."/>
            <person name="Kuo A."/>
            <person name="Mondo S."/>
            <person name="Pangilinan J."/>
            <person name="Riley R."/>
            <person name="LaButti K."/>
            <person name="Andreopoulos B."/>
            <person name="Lipzen A."/>
            <person name="Chen C."/>
            <person name="Yan M."/>
            <person name="Daum C."/>
            <person name="Ng V."/>
            <person name="Clum A."/>
            <person name="Steindorff A."/>
            <person name="Ohm R.A."/>
            <person name="Martin F."/>
            <person name="Silar P."/>
            <person name="Natvig D.O."/>
            <person name="Lalanne C."/>
            <person name="Gautier V."/>
            <person name="Ament-Velasquez S.L."/>
            <person name="Kruys A."/>
            <person name="Hutchinson M.I."/>
            <person name="Powell A.J."/>
            <person name="Barry K."/>
            <person name="Miller A.N."/>
            <person name="Grigoriev I.V."/>
            <person name="Debuchy R."/>
            <person name="Gladieux P."/>
            <person name="Hiltunen Thoren M."/>
            <person name="Johannesson H."/>
        </authorList>
    </citation>
    <scope>NUCLEOTIDE SEQUENCE</scope>
    <source>
        <strain evidence="1">CBS 314.62</strain>
    </source>
</reference>
<dbReference type="AlphaFoldDB" id="A0AAE1CI10"/>
<dbReference type="EMBL" id="JAULSO010000001">
    <property type="protein sequence ID" value="KAK3695109.1"/>
    <property type="molecule type" value="Genomic_DNA"/>
</dbReference>
<gene>
    <name evidence="1" type="ORF">B0T22DRAFT_477807</name>
</gene>